<reference evidence="1 2" key="2">
    <citation type="journal article" date="2022" name="Mol. Ecol. Resour.">
        <title>The genomes of chicory, endive, great burdock and yacon provide insights into Asteraceae paleo-polyploidization history and plant inulin production.</title>
        <authorList>
            <person name="Fan W."/>
            <person name="Wang S."/>
            <person name="Wang H."/>
            <person name="Wang A."/>
            <person name="Jiang F."/>
            <person name="Liu H."/>
            <person name="Zhao H."/>
            <person name="Xu D."/>
            <person name="Zhang Y."/>
        </authorList>
    </citation>
    <scope>NUCLEOTIDE SEQUENCE [LARGE SCALE GENOMIC DNA]</scope>
    <source>
        <strain evidence="2">cv. Yunnan</strain>
        <tissue evidence="1">Leaves</tissue>
    </source>
</reference>
<gene>
    <name evidence="1" type="ORF">L1987_50046</name>
</gene>
<evidence type="ECO:0000313" key="1">
    <source>
        <dbReference type="EMBL" id="KAI3775469.1"/>
    </source>
</evidence>
<organism evidence="1 2">
    <name type="scientific">Smallanthus sonchifolius</name>
    <dbReference type="NCBI Taxonomy" id="185202"/>
    <lineage>
        <taxon>Eukaryota</taxon>
        <taxon>Viridiplantae</taxon>
        <taxon>Streptophyta</taxon>
        <taxon>Embryophyta</taxon>
        <taxon>Tracheophyta</taxon>
        <taxon>Spermatophyta</taxon>
        <taxon>Magnoliopsida</taxon>
        <taxon>eudicotyledons</taxon>
        <taxon>Gunneridae</taxon>
        <taxon>Pentapetalae</taxon>
        <taxon>asterids</taxon>
        <taxon>campanulids</taxon>
        <taxon>Asterales</taxon>
        <taxon>Asteraceae</taxon>
        <taxon>Asteroideae</taxon>
        <taxon>Heliantheae alliance</taxon>
        <taxon>Millerieae</taxon>
        <taxon>Smallanthus</taxon>
    </lineage>
</organism>
<keyword evidence="2" id="KW-1185">Reference proteome</keyword>
<evidence type="ECO:0000313" key="2">
    <source>
        <dbReference type="Proteomes" id="UP001056120"/>
    </source>
</evidence>
<reference evidence="2" key="1">
    <citation type="journal article" date="2022" name="Mol. Ecol. Resour.">
        <title>The genomes of chicory, endive, great burdock and yacon provide insights into Asteraceae palaeo-polyploidization history and plant inulin production.</title>
        <authorList>
            <person name="Fan W."/>
            <person name="Wang S."/>
            <person name="Wang H."/>
            <person name="Wang A."/>
            <person name="Jiang F."/>
            <person name="Liu H."/>
            <person name="Zhao H."/>
            <person name="Xu D."/>
            <person name="Zhang Y."/>
        </authorList>
    </citation>
    <scope>NUCLEOTIDE SEQUENCE [LARGE SCALE GENOMIC DNA]</scope>
    <source>
        <strain evidence="2">cv. Yunnan</strain>
    </source>
</reference>
<protein>
    <submittedName>
        <fullName evidence="1">Uncharacterized protein</fullName>
    </submittedName>
</protein>
<name>A0ACB9FW61_9ASTR</name>
<accession>A0ACB9FW61</accession>
<dbReference type="Proteomes" id="UP001056120">
    <property type="component" value="Linkage Group LG16"/>
</dbReference>
<proteinExistence type="predicted"/>
<sequence length="112" mass="12297">MASTLSASSPSTRKIYDVCLSYYGLNAHSNFVDDIVYALDTKGISTRMVDISVVGGRFSYPSQGIYNSMEQSSMAVVVCCKNYVTSSRCLYELVKIMELRKTIEGVLGLVKA</sequence>
<dbReference type="EMBL" id="CM042033">
    <property type="protein sequence ID" value="KAI3775469.1"/>
    <property type="molecule type" value="Genomic_DNA"/>
</dbReference>
<comment type="caution">
    <text evidence="1">The sequence shown here is derived from an EMBL/GenBank/DDBJ whole genome shotgun (WGS) entry which is preliminary data.</text>
</comment>